<keyword evidence="1" id="KW-0732">Signal</keyword>
<reference evidence="2 3" key="1">
    <citation type="submission" date="2020-08" db="EMBL/GenBank/DDBJ databases">
        <title>Whole genome shotgun sequence of Actinoplanes ianthinogenes NBRC 13996.</title>
        <authorList>
            <person name="Komaki H."/>
            <person name="Tamura T."/>
        </authorList>
    </citation>
    <scope>NUCLEOTIDE SEQUENCE [LARGE SCALE GENOMIC DNA]</scope>
    <source>
        <strain evidence="2 3">NBRC 13996</strain>
    </source>
</reference>
<dbReference type="EMBL" id="AP023356">
    <property type="protein sequence ID" value="BCJ39549.1"/>
    <property type="molecule type" value="Genomic_DNA"/>
</dbReference>
<feature type="chain" id="PRO_5047203807" evidence="1">
    <location>
        <begin position="24"/>
        <end position="127"/>
    </location>
</feature>
<sequence length="127" mass="13368">MNSMVPLAAMVAAMGFSPSGVSATAQVYDQDSKVLAEARFDGSADTFTLVGRVAGDQPYLEYHYVRVDGSLQTGTHRGVPEAGTPVRFAHHFGAGRTVTFRVCVSGEHGFNPCSGTDAGENWTVAIA</sequence>
<keyword evidence="3" id="KW-1185">Reference proteome</keyword>
<gene>
    <name evidence="2" type="ORF">Aiant_02060</name>
</gene>
<dbReference type="Proteomes" id="UP000676967">
    <property type="component" value="Chromosome"/>
</dbReference>
<proteinExistence type="predicted"/>
<evidence type="ECO:0000313" key="2">
    <source>
        <dbReference type="EMBL" id="BCJ39549.1"/>
    </source>
</evidence>
<feature type="signal peptide" evidence="1">
    <location>
        <begin position="1"/>
        <end position="23"/>
    </location>
</feature>
<name>A0ABM7LJV6_9ACTN</name>
<protein>
    <submittedName>
        <fullName evidence="2">Uncharacterized protein</fullName>
    </submittedName>
</protein>
<evidence type="ECO:0000256" key="1">
    <source>
        <dbReference type="SAM" id="SignalP"/>
    </source>
</evidence>
<evidence type="ECO:0000313" key="3">
    <source>
        <dbReference type="Proteomes" id="UP000676967"/>
    </source>
</evidence>
<organism evidence="2 3">
    <name type="scientific">Actinoplanes ianthinogenes</name>
    <dbReference type="NCBI Taxonomy" id="122358"/>
    <lineage>
        <taxon>Bacteria</taxon>
        <taxon>Bacillati</taxon>
        <taxon>Actinomycetota</taxon>
        <taxon>Actinomycetes</taxon>
        <taxon>Micromonosporales</taxon>
        <taxon>Micromonosporaceae</taxon>
        <taxon>Actinoplanes</taxon>
    </lineage>
</organism>
<accession>A0ABM7LJV6</accession>